<proteinExistence type="predicted"/>
<comment type="caution">
    <text evidence="1">The sequence shown here is derived from an EMBL/GenBank/DDBJ whole genome shotgun (WGS) entry which is preliminary data.</text>
</comment>
<name>A0A7J7HGU9_CAMSI</name>
<sequence length="114" mass="13233">MMKRQPRPRRRWVTKMNGKLRGLRLSRSRRVNWKAFSIVILPRKITDMYADIVSRMKMDDICPTIVFSGHGDFHFCPIPMLNARVPSLFIGTWLAFSDIVSDSLYCLGSEDPSK</sequence>
<reference evidence="1 2" key="2">
    <citation type="submission" date="2020-07" db="EMBL/GenBank/DDBJ databases">
        <title>Genome assembly of wild tea tree DASZ reveals pedigree and selection history of tea varieties.</title>
        <authorList>
            <person name="Zhang W."/>
        </authorList>
    </citation>
    <scope>NUCLEOTIDE SEQUENCE [LARGE SCALE GENOMIC DNA]</scope>
    <source>
        <strain evidence="2">cv. G240</strain>
        <tissue evidence="1">Leaf</tissue>
    </source>
</reference>
<gene>
    <name evidence="1" type="ORF">HYC85_010017</name>
</gene>
<accession>A0A7J7HGU9</accession>
<reference evidence="2" key="1">
    <citation type="journal article" date="2020" name="Nat. Commun.">
        <title>Genome assembly of wild tea tree DASZ reveals pedigree and selection history of tea varieties.</title>
        <authorList>
            <person name="Zhang W."/>
            <person name="Zhang Y."/>
            <person name="Qiu H."/>
            <person name="Guo Y."/>
            <person name="Wan H."/>
            <person name="Zhang X."/>
            <person name="Scossa F."/>
            <person name="Alseekh S."/>
            <person name="Zhang Q."/>
            <person name="Wang P."/>
            <person name="Xu L."/>
            <person name="Schmidt M.H."/>
            <person name="Jia X."/>
            <person name="Li D."/>
            <person name="Zhu A."/>
            <person name="Guo F."/>
            <person name="Chen W."/>
            <person name="Ni D."/>
            <person name="Usadel B."/>
            <person name="Fernie A.R."/>
            <person name="Wen W."/>
        </authorList>
    </citation>
    <scope>NUCLEOTIDE SEQUENCE [LARGE SCALE GENOMIC DNA]</scope>
    <source>
        <strain evidence="2">cv. G240</strain>
    </source>
</reference>
<dbReference type="Proteomes" id="UP000593564">
    <property type="component" value="Unassembled WGS sequence"/>
</dbReference>
<evidence type="ECO:0000313" key="2">
    <source>
        <dbReference type="Proteomes" id="UP000593564"/>
    </source>
</evidence>
<protein>
    <submittedName>
        <fullName evidence="1">Uncharacterized protein</fullName>
    </submittedName>
</protein>
<organism evidence="1 2">
    <name type="scientific">Camellia sinensis</name>
    <name type="common">Tea plant</name>
    <name type="synonym">Thea sinensis</name>
    <dbReference type="NCBI Taxonomy" id="4442"/>
    <lineage>
        <taxon>Eukaryota</taxon>
        <taxon>Viridiplantae</taxon>
        <taxon>Streptophyta</taxon>
        <taxon>Embryophyta</taxon>
        <taxon>Tracheophyta</taxon>
        <taxon>Spermatophyta</taxon>
        <taxon>Magnoliopsida</taxon>
        <taxon>eudicotyledons</taxon>
        <taxon>Gunneridae</taxon>
        <taxon>Pentapetalae</taxon>
        <taxon>asterids</taxon>
        <taxon>Ericales</taxon>
        <taxon>Theaceae</taxon>
        <taxon>Camellia</taxon>
    </lineage>
</organism>
<dbReference type="AlphaFoldDB" id="A0A7J7HGU9"/>
<keyword evidence="2" id="KW-1185">Reference proteome</keyword>
<dbReference type="EMBL" id="JACBKZ010000004">
    <property type="protein sequence ID" value="KAF5952073.1"/>
    <property type="molecule type" value="Genomic_DNA"/>
</dbReference>
<evidence type="ECO:0000313" key="1">
    <source>
        <dbReference type="EMBL" id="KAF5952073.1"/>
    </source>
</evidence>